<reference evidence="1 2" key="1">
    <citation type="submission" date="2018-06" db="EMBL/GenBank/DDBJ databases">
        <title>The draft genome sequence of Crocinitomix sp. SM1701.</title>
        <authorList>
            <person name="Zhang X."/>
        </authorList>
    </citation>
    <scope>NUCLEOTIDE SEQUENCE [LARGE SCALE GENOMIC DNA]</scope>
    <source>
        <strain evidence="1 2">SM1701</strain>
    </source>
</reference>
<dbReference type="AlphaFoldDB" id="A0A2W1MWS7"/>
<gene>
    <name evidence="1" type="ORF">DNU06_17190</name>
</gene>
<dbReference type="RefSeq" id="WP_111064741.1">
    <property type="nucleotide sequence ID" value="NZ_JBHUCU010000010.1"/>
</dbReference>
<proteinExistence type="predicted"/>
<evidence type="ECO:0000313" key="1">
    <source>
        <dbReference type="EMBL" id="PZE15610.1"/>
    </source>
</evidence>
<dbReference type="OrthoDB" id="9881704at2"/>
<accession>A0A2W1MWS7</accession>
<dbReference type="EMBL" id="QKSB01000029">
    <property type="protein sequence ID" value="PZE15610.1"/>
    <property type="molecule type" value="Genomic_DNA"/>
</dbReference>
<evidence type="ECO:0000313" key="2">
    <source>
        <dbReference type="Proteomes" id="UP000249248"/>
    </source>
</evidence>
<sequence length="194" mass="21966">MIKVLSILSLVILISCSGDYSKNESEIKPKIEEVKCVESIIEVVSALPNPINIVDLKNSKWLKTTSGIVTHSESRKLCIPNDSIGFYALYFLIDNAVDLPIGVLKVHTDEDNKAWKFVSANEQFVEIKLSSNKIVLWDSIRVGLSEKRLLSFIGERFHYKKGTVIYSELDSYEGMFTIISDTIMELTVKNRCEK</sequence>
<protein>
    <submittedName>
        <fullName evidence="1">Uncharacterized protein</fullName>
    </submittedName>
</protein>
<dbReference type="PROSITE" id="PS51257">
    <property type="entry name" value="PROKAR_LIPOPROTEIN"/>
    <property type="match status" value="1"/>
</dbReference>
<organism evidence="1 2">
    <name type="scientific">Putridiphycobacter roseus</name>
    <dbReference type="NCBI Taxonomy" id="2219161"/>
    <lineage>
        <taxon>Bacteria</taxon>
        <taxon>Pseudomonadati</taxon>
        <taxon>Bacteroidota</taxon>
        <taxon>Flavobacteriia</taxon>
        <taxon>Flavobacteriales</taxon>
        <taxon>Crocinitomicaceae</taxon>
        <taxon>Putridiphycobacter</taxon>
    </lineage>
</organism>
<dbReference type="Proteomes" id="UP000249248">
    <property type="component" value="Unassembled WGS sequence"/>
</dbReference>
<keyword evidence="2" id="KW-1185">Reference proteome</keyword>
<comment type="caution">
    <text evidence="1">The sequence shown here is derived from an EMBL/GenBank/DDBJ whole genome shotgun (WGS) entry which is preliminary data.</text>
</comment>
<name>A0A2W1MWS7_9FLAO</name>